<reference evidence="3 4" key="1">
    <citation type="journal article" date="2016" name="Mol. Biol. Evol.">
        <title>Comparative Genomics of Early-Diverging Mushroom-Forming Fungi Provides Insights into the Origins of Lignocellulose Decay Capabilities.</title>
        <authorList>
            <person name="Nagy L.G."/>
            <person name="Riley R."/>
            <person name="Tritt A."/>
            <person name="Adam C."/>
            <person name="Daum C."/>
            <person name="Floudas D."/>
            <person name="Sun H."/>
            <person name="Yadav J.S."/>
            <person name="Pangilinan J."/>
            <person name="Larsson K.H."/>
            <person name="Matsuura K."/>
            <person name="Barry K."/>
            <person name="Labutti K."/>
            <person name="Kuo R."/>
            <person name="Ohm R.A."/>
            <person name="Bhattacharya S.S."/>
            <person name="Shirouzu T."/>
            <person name="Yoshinaga Y."/>
            <person name="Martin F.M."/>
            <person name="Grigoriev I.V."/>
            <person name="Hibbett D.S."/>
        </authorList>
    </citation>
    <scope>NUCLEOTIDE SEQUENCE [LARGE SCALE GENOMIC DNA]</scope>
    <source>
        <strain evidence="3 4">93-53</strain>
    </source>
</reference>
<accession>A0A165CE46</accession>
<protein>
    <submittedName>
        <fullName evidence="3">Uncharacterized protein</fullName>
    </submittedName>
</protein>
<dbReference type="RefSeq" id="XP_040760388.1">
    <property type="nucleotide sequence ID" value="XM_040909736.1"/>
</dbReference>
<dbReference type="InParanoid" id="A0A165CE46"/>
<evidence type="ECO:0000256" key="2">
    <source>
        <dbReference type="SAM" id="Phobius"/>
    </source>
</evidence>
<feature type="region of interest" description="Disordered" evidence="1">
    <location>
        <begin position="21"/>
        <end position="63"/>
    </location>
</feature>
<evidence type="ECO:0000256" key="1">
    <source>
        <dbReference type="SAM" id="MobiDB-lite"/>
    </source>
</evidence>
<evidence type="ECO:0000313" key="3">
    <source>
        <dbReference type="EMBL" id="KZT02648.1"/>
    </source>
</evidence>
<feature type="transmembrane region" description="Helical" evidence="2">
    <location>
        <begin position="589"/>
        <end position="613"/>
    </location>
</feature>
<dbReference type="AlphaFoldDB" id="A0A165CE46"/>
<keyword evidence="4" id="KW-1185">Reference proteome</keyword>
<feature type="transmembrane region" description="Helical" evidence="2">
    <location>
        <begin position="358"/>
        <end position="376"/>
    </location>
</feature>
<evidence type="ECO:0000313" key="4">
    <source>
        <dbReference type="Proteomes" id="UP000076871"/>
    </source>
</evidence>
<keyword evidence="2" id="KW-0812">Transmembrane</keyword>
<dbReference type="STRING" id="1314785.A0A165CE46"/>
<feature type="transmembrane region" description="Helical" evidence="2">
    <location>
        <begin position="476"/>
        <end position="500"/>
    </location>
</feature>
<organism evidence="3 4">
    <name type="scientific">Laetiporus sulphureus 93-53</name>
    <dbReference type="NCBI Taxonomy" id="1314785"/>
    <lineage>
        <taxon>Eukaryota</taxon>
        <taxon>Fungi</taxon>
        <taxon>Dikarya</taxon>
        <taxon>Basidiomycota</taxon>
        <taxon>Agaricomycotina</taxon>
        <taxon>Agaricomycetes</taxon>
        <taxon>Polyporales</taxon>
        <taxon>Laetiporus</taxon>
    </lineage>
</organism>
<feature type="transmembrane region" description="Helical" evidence="2">
    <location>
        <begin position="625"/>
        <end position="642"/>
    </location>
</feature>
<keyword evidence="2" id="KW-0472">Membrane</keyword>
<dbReference type="OrthoDB" id="10261361at2759"/>
<dbReference type="GeneID" id="63826765"/>
<gene>
    <name evidence="3" type="ORF">LAESUDRAFT_729889</name>
</gene>
<feature type="transmembrane region" description="Helical" evidence="2">
    <location>
        <begin position="654"/>
        <end position="677"/>
    </location>
</feature>
<proteinExistence type="predicted"/>
<dbReference type="EMBL" id="KV427650">
    <property type="protein sequence ID" value="KZT02648.1"/>
    <property type="molecule type" value="Genomic_DNA"/>
</dbReference>
<sequence>MATVKALVDLFERRSATASSIVESTRSSLKKSPASVKTSEQVELGAAPEPDKFPAQSPRHDVPPRLLVHPLLRRREPSGTDDTDDLVFAPSATVQAHFHKSDDIAERTADITDEALTVTGRSNATVLSEAALYKESLDLSRTAVDDDARHNEMEMDSLLPVSYASPSGMFISPSDAFSSAILQPSHSFASSATLVPGPSPHTPVPVSTIFARKAAPLYLPKVDDYISSIPAAAFPLIQKEEDAKGTSASMFPPMDRLAATGKTLADLEHNSVIAPGWRNCSSILASLTSIALGVTGSSLLASFYSVQGLFDTVQIFALILSTLVSHRDTEESGLRTLLLVKIPNLIALNFGSNITQSLILLVGLMIFAGMLLYYFHRVTCNCCYHKFPEGMQQIAYPKHAWLLVIVSFLLTVLYLPISTMAVHVLVWSDDLWVVPNPYVNATSNPPNVPPLGPADQFRAPLDFCWTTTMELDQFNYAPFIVIIAIGSFIGLTIWFPIYLYRATKQVVPVVDPYTELGVRRSRSDMDREYQRLLDRDRNPFSFLYNGFRRGWGTYECVFLLAKLTTLLITDVVDPDNCLFRTLSQSHVVIARQVVLLATMLLYFVLQCIFAPFLDPVGNASEWTSRMNYVLTSALALAVAFNIPDEAADILNGPVLYVIYFITYGLSLYFTVINMDLMRRLVKRLARRIDFSIDIFSPRIDLTPSSPHVKRRIWQEALTTLILTNFDCRIPKSQLMEFAQATDNEYPPYLLRFAGSPGERHVENLKILRDVGSMAYYRAVKLVTGPESPQLRQLEAMIQKHFVGPDCYWRPHAEGMVPYSSFFGTAWWIPFPPTLVIHYDDGALKTIRDVSQFELYVMQNSSHHVQRRREVRLALRALDGQVVRWPHDYTKSSCDDEICGCCRRQSAAGETLHYEQCSFNIKRRGELMWDGVDFGSGFELELVYTNKVKSDGSAIGLTDDFEMTRPLARFLAMNRALLETQMVYVEAILRSYRHHHRRECEWKQDTLTYRFLTAVYDQPRPPADVTEVVLKLERDPRVQELFIQNETALGYTYERLTAVCGSALSIWWYIFWDDLWRRNYETMSALRTYASDFDPHYLSSIAYKPLPRPALEAFLAQRGLLHRVPKWGDFFTAGFLNKMYVRMNDIIFHGSSEADVLHLGEDTSELDMEEVDVHTLLQPSTLGTGAGTDYDDSSIRARPVYRWEGILEDPVRSEKAKHRSLLRKLAVWFGVSPFWRPGLPSEGISLDVRLENGRYILFEDAQYGWAKDDLEMKASQFCCHI</sequence>
<feature type="transmembrane region" description="Helical" evidence="2">
    <location>
        <begin position="400"/>
        <end position="426"/>
    </location>
</feature>
<keyword evidence="2" id="KW-1133">Transmembrane helix</keyword>
<dbReference type="Proteomes" id="UP000076871">
    <property type="component" value="Unassembled WGS sequence"/>
</dbReference>
<name>A0A165CE46_9APHY</name>